<dbReference type="Pfam" id="PF05378">
    <property type="entry name" value="Hydant_A_N"/>
    <property type="match status" value="1"/>
</dbReference>
<dbReference type="InterPro" id="IPR045079">
    <property type="entry name" value="Oxoprolinase-like"/>
</dbReference>
<dbReference type="InterPro" id="IPR049517">
    <property type="entry name" value="ACX-like_C"/>
</dbReference>
<dbReference type="RefSeq" id="WP_259540985.1">
    <property type="nucleotide sequence ID" value="NZ_JANLCJ010000009.1"/>
</dbReference>
<organism evidence="4 5">
    <name type="scientific">Herbiconiux daphne</name>
    <dbReference type="NCBI Taxonomy" id="2970914"/>
    <lineage>
        <taxon>Bacteria</taxon>
        <taxon>Bacillati</taxon>
        <taxon>Actinomycetota</taxon>
        <taxon>Actinomycetes</taxon>
        <taxon>Micrococcales</taxon>
        <taxon>Microbacteriaceae</taxon>
        <taxon>Herbiconiux</taxon>
    </lineage>
</organism>
<dbReference type="EMBL" id="JANLCJ010000009">
    <property type="protein sequence ID" value="MCS5735817.1"/>
    <property type="molecule type" value="Genomic_DNA"/>
</dbReference>
<proteinExistence type="predicted"/>
<dbReference type="PANTHER" id="PTHR11365:SF23">
    <property type="entry name" value="HYPOTHETICAL 5-OXOPROLINASE (EUROFUNG)-RELATED"/>
    <property type="match status" value="1"/>
</dbReference>
<feature type="domain" description="Acetophenone carboxylase-like C-terminal" evidence="3">
    <location>
        <begin position="511"/>
        <end position="677"/>
    </location>
</feature>
<evidence type="ECO:0000259" key="3">
    <source>
        <dbReference type="Pfam" id="PF19278"/>
    </source>
</evidence>
<accession>A0ABT2H7A1</accession>
<evidence type="ECO:0000313" key="5">
    <source>
        <dbReference type="Proteomes" id="UP001165586"/>
    </source>
</evidence>
<dbReference type="Proteomes" id="UP001165586">
    <property type="component" value="Unassembled WGS sequence"/>
</dbReference>
<evidence type="ECO:0000259" key="1">
    <source>
        <dbReference type="Pfam" id="PF01968"/>
    </source>
</evidence>
<gene>
    <name evidence="4" type="ORF">N1032_18920</name>
</gene>
<feature type="domain" description="Hydantoinase/oxoprolinase N-terminal" evidence="2">
    <location>
        <begin position="7"/>
        <end position="188"/>
    </location>
</feature>
<dbReference type="Pfam" id="PF01968">
    <property type="entry name" value="Hydantoinase_A"/>
    <property type="match status" value="1"/>
</dbReference>
<evidence type="ECO:0000313" key="4">
    <source>
        <dbReference type="EMBL" id="MCS5735817.1"/>
    </source>
</evidence>
<dbReference type="SUPFAM" id="SSF53067">
    <property type="entry name" value="Actin-like ATPase domain"/>
    <property type="match status" value="1"/>
</dbReference>
<evidence type="ECO:0000259" key="2">
    <source>
        <dbReference type="Pfam" id="PF05378"/>
    </source>
</evidence>
<sequence length="699" mass="73391">MNAPRLKVAVDIGGTFVDAISYDTVNGEISVYKVSTTPEEPARGVLGGIEGLLDSVGSDIADIESFAHGTTLGLNAILQRNGATVGIITNEGFSDLLEIARAAIPSSQMYNFSYQRPAPLVPRRHRLGVPGRLDAQGDEVTPLDEAAVVEAGRVLVEEHGLTSIAVCFLHSYADPSHERRAGELLREAFPGVAVSISSDLTREYREYERTSTVTLDAYIRPVLNDYIGSLEGKLADGGLTTPLHIMRSGGGAMSAAVAKQAPLMTVLSGPAGGVVGTTFLARELGVANMLSFDVGGTSVDSCVVVDGQPSEVHEAEIDGLPLLLPIFDIRTIGAGGGSIAWMDEGLLKVGPRSAGAVPGPVAYQNGGTEPTVTDAAFALGFLDPAAFLGGQMAVSADAARAAIAVKVAESLGLDETTAAASILRILVARTVGALREITIERGLDPREFTLLAFGGAGPLLAPMLSREMGIKTTLVPRVPAAFSAFGMLMSDLEFEFAATALKPLDDDVLDGLEDQFVELEARAVAVLDQQEVAEDARDYVRTLDVRYRGQEHSLPVEFRSGDTAADVLAAFNDLHAVRHGHAMDEPGQILSLRLKAVGVQPKPPLVRIDAVPDAGSAPVAIGTRRAFDMATDDWAEFRVFDRAGLLAGHRIPGPAIVEEGTSTTVFFGDQVLVVDDYGHLAITQTAATPTTTVPSGGAL</sequence>
<keyword evidence="5" id="KW-1185">Reference proteome</keyword>
<protein>
    <submittedName>
        <fullName evidence="4">Hydantoinase/oxoprolinase family protein</fullName>
    </submittedName>
</protein>
<name>A0ABT2H7A1_9MICO</name>
<dbReference type="Pfam" id="PF19278">
    <property type="entry name" value="Hydant_A_C"/>
    <property type="match status" value="1"/>
</dbReference>
<dbReference type="InterPro" id="IPR043129">
    <property type="entry name" value="ATPase_NBD"/>
</dbReference>
<feature type="domain" description="Hydantoinase A/oxoprolinase" evidence="1">
    <location>
        <begin position="209"/>
        <end position="494"/>
    </location>
</feature>
<dbReference type="InterPro" id="IPR008040">
    <property type="entry name" value="Hydant_A_N"/>
</dbReference>
<dbReference type="PANTHER" id="PTHR11365">
    <property type="entry name" value="5-OXOPROLINASE RELATED"/>
    <property type="match status" value="1"/>
</dbReference>
<dbReference type="InterPro" id="IPR002821">
    <property type="entry name" value="Hydantoinase_A"/>
</dbReference>
<comment type="caution">
    <text evidence="4">The sequence shown here is derived from an EMBL/GenBank/DDBJ whole genome shotgun (WGS) entry which is preliminary data.</text>
</comment>
<reference evidence="4" key="1">
    <citation type="submission" date="2022-08" db="EMBL/GenBank/DDBJ databases">
        <authorList>
            <person name="Deng Y."/>
            <person name="Han X.-F."/>
            <person name="Zhang Y.-Q."/>
        </authorList>
    </citation>
    <scope>NUCLEOTIDE SEQUENCE</scope>
    <source>
        <strain evidence="4">CPCC 203386</strain>
    </source>
</reference>